<dbReference type="AlphaFoldDB" id="A0A939BMS5"/>
<comment type="catalytic activity">
    <reaction evidence="6">
        <text>(sulfur carrier)-H + L-cysteine = (sulfur carrier)-SH + L-alanine</text>
        <dbReference type="Rhea" id="RHEA:43892"/>
        <dbReference type="Rhea" id="RHEA-COMP:14737"/>
        <dbReference type="Rhea" id="RHEA-COMP:14739"/>
        <dbReference type="ChEBI" id="CHEBI:29917"/>
        <dbReference type="ChEBI" id="CHEBI:35235"/>
        <dbReference type="ChEBI" id="CHEBI:57972"/>
        <dbReference type="ChEBI" id="CHEBI:64428"/>
        <dbReference type="EC" id="2.8.1.7"/>
    </reaction>
</comment>
<dbReference type="EMBL" id="JAFBDQ010000011">
    <property type="protein sequence ID" value="MBM7557315.1"/>
    <property type="molecule type" value="Genomic_DNA"/>
</dbReference>
<proteinExistence type="inferred from homology"/>
<reference evidence="9" key="1">
    <citation type="submission" date="2021-01" db="EMBL/GenBank/DDBJ databases">
        <title>Genomic Encyclopedia of Type Strains, Phase IV (KMG-IV): sequencing the most valuable type-strain genomes for metagenomic binning, comparative biology and taxonomic classification.</title>
        <authorList>
            <person name="Goeker M."/>
        </authorList>
    </citation>
    <scope>NUCLEOTIDE SEQUENCE</scope>
    <source>
        <strain evidence="9">DSM 23230</strain>
    </source>
</reference>
<dbReference type="InterPro" id="IPR015421">
    <property type="entry name" value="PyrdxlP-dep_Trfase_major"/>
</dbReference>
<keyword evidence="5" id="KW-0663">Pyridoxal phosphate</keyword>
<keyword evidence="4" id="KW-0808">Transferase</keyword>
<dbReference type="InterPro" id="IPR010969">
    <property type="entry name" value="Cys_dSase-rel_unknwn_funct"/>
</dbReference>
<evidence type="ECO:0000256" key="4">
    <source>
        <dbReference type="ARBA" id="ARBA00022679"/>
    </source>
</evidence>
<keyword evidence="10" id="KW-1185">Reference proteome</keyword>
<dbReference type="SUPFAM" id="SSF53383">
    <property type="entry name" value="PLP-dependent transferases"/>
    <property type="match status" value="1"/>
</dbReference>
<evidence type="ECO:0000313" key="10">
    <source>
        <dbReference type="Proteomes" id="UP000774000"/>
    </source>
</evidence>
<evidence type="ECO:0000313" key="9">
    <source>
        <dbReference type="EMBL" id="MBM7557315.1"/>
    </source>
</evidence>
<dbReference type="PROSITE" id="PS00595">
    <property type="entry name" value="AA_TRANSFER_CLASS_5"/>
    <property type="match status" value="1"/>
</dbReference>
<dbReference type="GO" id="GO:0030170">
    <property type="term" value="F:pyridoxal phosphate binding"/>
    <property type="evidence" value="ECO:0007669"/>
    <property type="project" value="InterPro"/>
</dbReference>
<comment type="cofactor">
    <cofactor evidence="1 7">
        <name>pyridoxal 5'-phosphate</name>
        <dbReference type="ChEBI" id="CHEBI:597326"/>
    </cofactor>
</comment>
<evidence type="ECO:0000256" key="3">
    <source>
        <dbReference type="ARBA" id="ARBA00012239"/>
    </source>
</evidence>
<dbReference type="InterPro" id="IPR020578">
    <property type="entry name" value="Aminotrans_V_PyrdxlP_BS"/>
</dbReference>
<sequence length="384" mass="42038">MIYFDNAATTWQKPEQVYQTVDDVLRNKSGNPSRGSHQISLDASRVIFKVRKKLADFFNIQDSSQLAFTKNATESSNLIFKGFLNSGDHVIISSLEHNAITRPLHRLEEEGVIDLTVVDTEQGSAEFLTRIKEAITPQTKLVALTHASNVTGNILPVAEVGDLLADKDTALLVDAAQTAGVVPIDIEQLKVDFLVFTGHKALFGPQGVGGFYFNDDFDLEPLLEGGTGGSSKEKLNPDLYPDQYESGTLNTAGIAGLGAGIDFINQTTLTQIRKHEMRLLEKLTAGLQQISEIELLTSQISEERVGVTSFRVQGIDAVTVGQLLNSEYQIAVRTGLHCAPLAHQSIGSYETGTVRVSFSYFNTLVEVEEFLDALEEIIDFKSND</sequence>
<dbReference type="CDD" id="cd06453">
    <property type="entry name" value="SufS_like"/>
    <property type="match status" value="1"/>
</dbReference>
<organism evidence="9 10">
    <name type="scientific">Halanaerobacter jeridensis</name>
    <dbReference type="NCBI Taxonomy" id="706427"/>
    <lineage>
        <taxon>Bacteria</taxon>
        <taxon>Bacillati</taxon>
        <taxon>Bacillota</taxon>
        <taxon>Clostridia</taxon>
        <taxon>Halanaerobiales</taxon>
        <taxon>Halobacteroidaceae</taxon>
        <taxon>Halanaerobacter</taxon>
    </lineage>
</organism>
<dbReference type="InterPro" id="IPR000192">
    <property type="entry name" value="Aminotrans_V_dom"/>
</dbReference>
<comment type="caution">
    <text evidence="9">The sequence shown here is derived from an EMBL/GenBank/DDBJ whole genome shotgun (WGS) entry which is preliminary data.</text>
</comment>
<dbReference type="Pfam" id="PF00266">
    <property type="entry name" value="Aminotran_5"/>
    <property type="match status" value="1"/>
</dbReference>
<evidence type="ECO:0000256" key="1">
    <source>
        <dbReference type="ARBA" id="ARBA00001933"/>
    </source>
</evidence>
<dbReference type="EC" id="2.8.1.7" evidence="3"/>
<protein>
    <recommendedName>
        <fullName evidence="3">cysteine desulfurase</fullName>
        <ecNumber evidence="3">2.8.1.7</ecNumber>
    </recommendedName>
</protein>
<dbReference type="RefSeq" id="WP_204702072.1">
    <property type="nucleotide sequence ID" value="NZ_JAFBDQ010000011.1"/>
</dbReference>
<evidence type="ECO:0000259" key="8">
    <source>
        <dbReference type="Pfam" id="PF00266"/>
    </source>
</evidence>
<dbReference type="Proteomes" id="UP000774000">
    <property type="component" value="Unassembled WGS sequence"/>
</dbReference>
<dbReference type="InterPro" id="IPR010970">
    <property type="entry name" value="Cys_dSase_SufS"/>
</dbReference>
<dbReference type="PANTHER" id="PTHR43586">
    <property type="entry name" value="CYSTEINE DESULFURASE"/>
    <property type="match status" value="1"/>
</dbReference>
<dbReference type="Gene3D" id="3.90.1150.10">
    <property type="entry name" value="Aspartate Aminotransferase, domain 1"/>
    <property type="match status" value="1"/>
</dbReference>
<dbReference type="PIRSF" id="PIRSF005572">
    <property type="entry name" value="NifS"/>
    <property type="match status" value="1"/>
</dbReference>
<dbReference type="GO" id="GO:0031071">
    <property type="term" value="F:cysteine desulfurase activity"/>
    <property type="evidence" value="ECO:0007669"/>
    <property type="project" value="UniProtKB-EC"/>
</dbReference>
<evidence type="ECO:0000256" key="6">
    <source>
        <dbReference type="ARBA" id="ARBA00050776"/>
    </source>
</evidence>
<evidence type="ECO:0000256" key="5">
    <source>
        <dbReference type="ARBA" id="ARBA00022898"/>
    </source>
</evidence>
<evidence type="ECO:0000256" key="2">
    <source>
        <dbReference type="ARBA" id="ARBA00010447"/>
    </source>
</evidence>
<dbReference type="GO" id="GO:0006534">
    <property type="term" value="P:cysteine metabolic process"/>
    <property type="evidence" value="ECO:0007669"/>
    <property type="project" value="InterPro"/>
</dbReference>
<name>A0A939BMS5_9FIRM</name>
<gene>
    <name evidence="9" type="ORF">JOC47_002181</name>
</gene>
<accession>A0A939BMS5</accession>
<feature type="domain" description="Aminotransferase class V" evidence="8">
    <location>
        <begin position="2"/>
        <end position="370"/>
    </location>
</feature>
<dbReference type="InterPro" id="IPR015424">
    <property type="entry name" value="PyrdxlP-dep_Trfase"/>
</dbReference>
<dbReference type="Gene3D" id="3.40.640.10">
    <property type="entry name" value="Type I PLP-dependent aspartate aminotransferase-like (Major domain)"/>
    <property type="match status" value="1"/>
</dbReference>
<dbReference type="InterPro" id="IPR015422">
    <property type="entry name" value="PyrdxlP-dep_Trfase_small"/>
</dbReference>
<evidence type="ECO:0000256" key="7">
    <source>
        <dbReference type="RuleBase" id="RU004504"/>
    </source>
</evidence>
<dbReference type="NCBIfam" id="TIGR01977">
    <property type="entry name" value="am_tr_V_EF2568"/>
    <property type="match status" value="1"/>
</dbReference>
<dbReference type="PANTHER" id="PTHR43586:SF4">
    <property type="entry name" value="ISOPENICILLIN N EPIMERASE"/>
    <property type="match status" value="1"/>
</dbReference>
<dbReference type="InterPro" id="IPR016454">
    <property type="entry name" value="Cysteine_dSase"/>
</dbReference>
<comment type="similarity">
    <text evidence="2">Belongs to the class-V pyridoxal-phosphate-dependent aminotransferase family. Csd subfamily.</text>
</comment>